<dbReference type="Gene3D" id="3.50.50.60">
    <property type="entry name" value="FAD/NAD(P)-binding domain"/>
    <property type="match status" value="1"/>
</dbReference>
<keyword evidence="7" id="KW-0560">Oxidoreductase</keyword>
<proteinExistence type="inferred from homology"/>
<comment type="caution">
    <text evidence="13">The sequence shown here is derived from an EMBL/GenBank/DDBJ whole genome shotgun (WGS) entry which is preliminary data.</text>
</comment>
<evidence type="ECO:0000313" key="13">
    <source>
        <dbReference type="EMBL" id="KAK2657247.1"/>
    </source>
</evidence>
<dbReference type="FunFam" id="3.50.50.60:FF:000100">
    <property type="entry name" value="Flavin-containing monooxygenase"/>
    <property type="match status" value="1"/>
</dbReference>
<dbReference type="GO" id="GO:0103075">
    <property type="term" value="F:indole-3-pyruvate monooxygenase activity"/>
    <property type="evidence" value="ECO:0007669"/>
    <property type="project" value="UniProtKB-EC"/>
</dbReference>
<feature type="transmembrane region" description="Helical" evidence="12">
    <location>
        <begin position="20"/>
        <end position="41"/>
    </location>
</feature>
<evidence type="ECO:0000256" key="3">
    <source>
        <dbReference type="ARBA" id="ARBA00009183"/>
    </source>
</evidence>
<keyword evidence="9" id="KW-0073">Auxin biosynthesis</keyword>
<evidence type="ECO:0000256" key="10">
    <source>
        <dbReference type="ARBA" id="ARBA00039148"/>
    </source>
</evidence>
<evidence type="ECO:0000256" key="4">
    <source>
        <dbReference type="ARBA" id="ARBA00022630"/>
    </source>
</evidence>
<comment type="pathway">
    <text evidence="2">Plant hormone metabolism; auxin biosynthesis.</text>
</comment>
<keyword evidence="14" id="KW-1185">Reference proteome</keyword>
<dbReference type="PRINTS" id="PR00368">
    <property type="entry name" value="FADPNR"/>
</dbReference>
<organism evidence="13 14">
    <name type="scientific">Dipteronia dyeriana</name>
    <dbReference type="NCBI Taxonomy" id="168575"/>
    <lineage>
        <taxon>Eukaryota</taxon>
        <taxon>Viridiplantae</taxon>
        <taxon>Streptophyta</taxon>
        <taxon>Embryophyta</taxon>
        <taxon>Tracheophyta</taxon>
        <taxon>Spermatophyta</taxon>
        <taxon>Magnoliopsida</taxon>
        <taxon>eudicotyledons</taxon>
        <taxon>Gunneridae</taxon>
        <taxon>Pentapetalae</taxon>
        <taxon>rosids</taxon>
        <taxon>malvids</taxon>
        <taxon>Sapindales</taxon>
        <taxon>Sapindaceae</taxon>
        <taxon>Hippocastanoideae</taxon>
        <taxon>Acereae</taxon>
        <taxon>Dipteronia</taxon>
    </lineage>
</organism>
<evidence type="ECO:0000256" key="6">
    <source>
        <dbReference type="ARBA" id="ARBA00022857"/>
    </source>
</evidence>
<evidence type="ECO:0000256" key="2">
    <source>
        <dbReference type="ARBA" id="ARBA00004814"/>
    </source>
</evidence>
<name>A0AAD9XDD3_9ROSI</name>
<evidence type="ECO:0000313" key="14">
    <source>
        <dbReference type="Proteomes" id="UP001280121"/>
    </source>
</evidence>
<dbReference type="EC" id="1.14.13.168" evidence="10"/>
<accession>A0AAD9XDD3</accession>
<dbReference type="SUPFAM" id="SSF51905">
    <property type="entry name" value="FAD/NAD(P)-binding domain"/>
    <property type="match status" value="2"/>
</dbReference>
<dbReference type="GO" id="GO:0009851">
    <property type="term" value="P:auxin biosynthetic process"/>
    <property type="evidence" value="ECO:0007669"/>
    <property type="project" value="UniProtKB-KW"/>
</dbReference>
<evidence type="ECO:0000256" key="5">
    <source>
        <dbReference type="ARBA" id="ARBA00022827"/>
    </source>
</evidence>
<dbReference type="EMBL" id="JANJYI010000003">
    <property type="protein sequence ID" value="KAK2657247.1"/>
    <property type="molecule type" value="Genomic_DNA"/>
</dbReference>
<comment type="similarity">
    <text evidence="3">Belongs to the FMO family.</text>
</comment>
<protein>
    <recommendedName>
        <fullName evidence="10">indole-3-pyruvate monooxygenase</fullName>
        <ecNumber evidence="10">1.14.13.168</ecNumber>
    </recommendedName>
</protein>
<keyword evidence="12" id="KW-0812">Transmembrane</keyword>
<dbReference type="Proteomes" id="UP001280121">
    <property type="component" value="Unassembled WGS sequence"/>
</dbReference>
<dbReference type="PANTHER" id="PTHR43539:SF56">
    <property type="entry name" value="EXPRESSED PROTEIN"/>
    <property type="match status" value="1"/>
</dbReference>
<comment type="catalytic activity">
    <reaction evidence="11">
        <text>indole-3-pyruvate + NADPH + O2 + H(+) = (indol-3-yl)acetate + CO2 + NADP(+) + H2O</text>
        <dbReference type="Rhea" id="RHEA:34331"/>
        <dbReference type="ChEBI" id="CHEBI:15377"/>
        <dbReference type="ChEBI" id="CHEBI:15378"/>
        <dbReference type="ChEBI" id="CHEBI:15379"/>
        <dbReference type="ChEBI" id="CHEBI:16526"/>
        <dbReference type="ChEBI" id="CHEBI:17640"/>
        <dbReference type="ChEBI" id="CHEBI:30854"/>
        <dbReference type="ChEBI" id="CHEBI:57783"/>
        <dbReference type="ChEBI" id="CHEBI:58349"/>
        <dbReference type="EC" id="1.14.13.168"/>
    </reaction>
</comment>
<evidence type="ECO:0000256" key="11">
    <source>
        <dbReference type="ARBA" id="ARBA00047707"/>
    </source>
</evidence>
<comment type="cofactor">
    <cofactor evidence="1">
        <name>FAD</name>
        <dbReference type="ChEBI" id="CHEBI:57692"/>
    </cofactor>
</comment>
<dbReference type="PANTHER" id="PTHR43539">
    <property type="entry name" value="FLAVIN-BINDING MONOOXYGENASE-LIKE PROTEIN (AFU_ORTHOLOGUE AFUA_4G09220)"/>
    <property type="match status" value="1"/>
</dbReference>
<dbReference type="AlphaFoldDB" id="A0AAD9XDD3"/>
<keyword evidence="8" id="KW-0503">Monooxygenase</keyword>
<evidence type="ECO:0000256" key="1">
    <source>
        <dbReference type="ARBA" id="ARBA00001974"/>
    </source>
</evidence>
<dbReference type="PRINTS" id="PR00469">
    <property type="entry name" value="PNDRDTASEII"/>
</dbReference>
<dbReference type="InterPro" id="IPR036188">
    <property type="entry name" value="FAD/NAD-bd_sf"/>
</dbReference>
<keyword evidence="5" id="KW-0274">FAD</keyword>
<evidence type="ECO:0000256" key="8">
    <source>
        <dbReference type="ARBA" id="ARBA00023033"/>
    </source>
</evidence>
<evidence type="ECO:0000256" key="12">
    <source>
        <dbReference type="SAM" id="Phobius"/>
    </source>
</evidence>
<evidence type="ECO:0000256" key="7">
    <source>
        <dbReference type="ARBA" id="ARBA00023002"/>
    </source>
</evidence>
<keyword evidence="12" id="KW-0472">Membrane</keyword>
<dbReference type="Pfam" id="PF13738">
    <property type="entry name" value="Pyr_redox_3"/>
    <property type="match status" value="1"/>
</dbReference>
<keyword evidence="4" id="KW-0285">Flavoprotein</keyword>
<evidence type="ECO:0000256" key="9">
    <source>
        <dbReference type="ARBA" id="ARBA00023070"/>
    </source>
</evidence>
<gene>
    <name evidence="13" type="ORF">Ddye_010299</name>
</gene>
<sequence>MQTQSKLVEKYLNTMQSDQIMIIGPVIIGAGPSGLAVAACLKQRGIPSLIIEKESCIASLWKHKTYNRLHLHLPKKFCELPYIPFPPEYPIYPTKQQFINYLDAYAKHFSIEPLLGQEVQQAKFDTNTRCWCVRTNEYQFVSPWLIVASGENAEPVIPVIDGISKFTGRILHASTYKNGVAFKGSKVLVVGCGNSGMEISLDLCNNGAQASIVVRDKLHILPKQVIGKSTFALSMSLLKWFPVTVVDRFLLFCSRLVIGDTNRIGIGRPEIGPLQLKNSVGKTPVLDVGACAKIKSGEIKVVRGVRKFTDKGAEFLDGTVEEFESVILATGYKSNVKSWLRDPNFFSQNDANSEKSLPKSWKGKNRVYSVGFTRQGLLGAAMDAHKVADDIKRDWNSEAWNLHVESKPIFTSQSINHY</sequence>
<dbReference type="InterPro" id="IPR050982">
    <property type="entry name" value="Auxin_biosynth/cation_transpt"/>
</dbReference>
<keyword evidence="6" id="KW-0521">NADP</keyword>
<dbReference type="GO" id="GO:0050660">
    <property type="term" value="F:flavin adenine dinucleotide binding"/>
    <property type="evidence" value="ECO:0007669"/>
    <property type="project" value="TreeGrafter"/>
</dbReference>
<reference evidence="13" key="1">
    <citation type="journal article" date="2023" name="Plant J.">
        <title>Genome sequences and population genomics provide insights into the demographic history, inbreeding, and mutation load of two 'living fossil' tree species of Dipteronia.</title>
        <authorList>
            <person name="Feng Y."/>
            <person name="Comes H.P."/>
            <person name="Chen J."/>
            <person name="Zhu S."/>
            <person name="Lu R."/>
            <person name="Zhang X."/>
            <person name="Li P."/>
            <person name="Qiu J."/>
            <person name="Olsen K.M."/>
            <person name="Qiu Y."/>
        </authorList>
    </citation>
    <scope>NUCLEOTIDE SEQUENCE</scope>
    <source>
        <strain evidence="13">KIB01</strain>
    </source>
</reference>
<keyword evidence="12" id="KW-1133">Transmembrane helix</keyword>